<evidence type="ECO:0000256" key="1">
    <source>
        <dbReference type="ARBA" id="ARBA00022723"/>
    </source>
</evidence>
<gene>
    <name evidence="5" type="ORF">DBRI00130_LOCUS43687</name>
</gene>
<evidence type="ECO:0000259" key="4">
    <source>
        <dbReference type="Pfam" id="PF13023"/>
    </source>
</evidence>
<dbReference type="InterPro" id="IPR039356">
    <property type="entry name" value="YfbR/HDDC2"/>
</dbReference>
<dbReference type="Gene3D" id="1.10.3210.10">
    <property type="entry name" value="Hypothetical protein af1432"/>
    <property type="match status" value="1"/>
</dbReference>
<evidence type="ECO:0000256" key="2">
    <source>
        <dbReference type="ARBA" id="ARBA00022801"/>
    </source>
</evidence>
<feature type="domain" description="HD" evidence="4">
    <location>
        <begin position="11"/>
        <end position="180"/>
    </location>
</feature>
<protein>
    <recommendedName>
        <fullName evidence="4">HD domain-containing protein</fullName>
    </recommendedName>
</protein>
<dbReference type="EMBL" id="HBNS01060656">
    <property type="protein sequence ID" value="CAE4667874.1"/>
    <property type="molecule type" value="Transcribed_RNA"/>
</dbReference>
<dbReference type="AlphaFoldDB" id="A0A7S4T9D1"/>
<dbReference type="SUPFAM" id="SSF109604">
    <property type="entry name" value="HD-domain/PDEase-like"/>
    <property type="match status" value="1"/>
</dbReference>
<evidence type="ECO:0000313" key="5">
    <source>
        <dbReference type="EMBL" id="CAE4667874.1"/>
    </source>
</evidence>
<dbReference type="GO" id="GO:0002953">
    <property type="term" value="F:5'-deoxynucleotidase activity"/>
    <property type="evidence" value="ECO:0007669"/>
    <property type="project" value="InterPro"/>
</dbReference>
<proteinExistence type="predicted"/>
<dbReference type="Pfam" id="PF13023">
    <property type="entry name" value="HD_3"/>
    <property type="match status" value="1"/>
</dbReference>
<dbReference type="PANTHER" id="PTHR11845:SF13">
    <property type="entry name" value="5'-DEOXYNUCLEOTIDASE HDDC2"/>
    <property type="match status" value="1"/>
</dbReference>
<accession>A0A7S4T9D1</accession>
<reference evidence="5" key="1">
    <citation type="submission" date="2021-01" db="EMBL/GenBank/DDBJ databases">
        <authorList>
            <person name="Corre E."/>
            <person name="Pelletier E."/>
            <person name="Niang G."/>
            <person name="Scheremetjew M."/>
            <person name="Finn R."/>
            <person name="Kale V."/>
            <person name="Holt S."/>
            <person name="Cochrane G."/>
            <person name="Meng A."/>
            <person name="Brown T."/>
            <person name="Cohen L."/>
        </authorList>
    </citation>
    <scope>NUCLEOTIDE SEQUENCE</scope>
    <source>
        <strain evidence="5">GSO104</strain>
    </source>
</reference>
<organism evidence="5">
    <name type="scientific">Ditylum brightwellii</name>
    <dbReference type="NCBI Taxonomy" id="49249"/>
    <lineage>
        <taxon>Eukaryota</taxon>
        <taxon>Sar</taxon>
        <taxon>Stramenopiles</taxon>
        <taxon>Ochrophyta</taxon>
        <taxon>Bacillariophyta</taxon>
        <taxon>Mediophyceae</taxon>
        <taxon>Lithodesmiophycidae</taxon>
        <taxon>Lithodesmiales</taxon>
        <taxon>Lithodesmiaceae</taxon>
        <taxon>Ditylum</taxon>
    </lineage>
</organism>
<feature type="region of interest" description="Disordered" evidence="3">
    <location>
        <begin position="165"/>
        <end position="195"/>
    </location>
</feature>
<keyword evidence="1" id="KW-0479">Metal-binding</keyword>
<evidence type="ECO:0000256" key="3">
    <source>
        <dbReference type="SAM" id="MobiDB-lite"/>
    </source>
</evidence>
<keyword evidence="2" id="KW-0378">Hydrolase</keyword>
<sequence>MDSLTFISDICGQLKKLKRTGWVRHNIPLPESDSDHMHRCAMCALLLTQPPDPRDDYSSPSNQKFHPSKINTTKLLRMAVTHDLCESIAGDITPHCDSGLIASKYDKEEEAMRKIREIVGDPLGLELFELWKEYEEQETVEALYCKDIDKFEMIVQGYEYEKEHLQHKQKEDESNGGESDEKRQKIKEEEAHKKDVRNEPLRGFFVSTNKAIKSPLFRRLDKELRERREVMLQEKGWSVTEEERQQD</sequence>
<dbReference type="GO" id="GO:0005737">
    <property type="term" value="C:cytoplasm"/>
    <property type="evidence" value="ECO:0007669"/>
    <property type="project" value="TreeGrafter"/>
</dbReference>
<name>A0A7S4T9D1_9STRA</name>
<dbReference type="GO" id="GO:0046872">
    <property type="term" value="F:metal ion binding"/>
    <property type="evidence" value="ECO:0007669"/>
    <property type="project" value="UniProtKB-KW"/>
</dbReference>
<dbReference type="InterPro" id="IPR006674">
    <property type="entry name" value="HD_domain"/>
</dbReference>
<dbReference type="PANTHER" id="PTHR11845">
    <property type="entry name" value="5'-DEOXYNUCLEOTIDASE HDDC2"/>
    <property type="match status" value="1"/>
</dbReference>